<accession>K8DXQ5</accession>
<proteinExistence type="predicted"/>
<keyword evidence="2" id="KW-1185">Reference proteome</keyword>
<name>K8DXQ5_9FIRM</name>
<organism evidence="1 2">
    <name type="scientific">Desulforamulus hydrothermalis Lam5 = DSM 18033</name>
    <dbReference type="NCBI Taxonomy" id="1121428"/>
    <lineage>
        <taxon>Bacteria</taxon>
        <taxon>Bacillati</taxon>
        <taxon>Bacillota</taxon>
        <taxon>Clostridia</taxon>
        <taxon>Eubacteriales</taxon>
        <taxon>Peptococcaceae</taxon>
        <taxon>Desulforamulus</taxon>
    </lineage>
</organism>
<dbReference type="Proteomes" id="UP000009315">
    <property type="component" value="Unassembled WGS sequence"/>
</dbReference>
<dbReference type="EMBL" id="CAOS01000003">
    <property type="protein sequence ID" value="CCO07497.1"/>
    <property type="molecule type" value="Genomic_DNA"/>
</dbReference>
<gene>
    <name evidence="1" type="ORF">DESHY_110441</name>
</gene>
<protein>
    <submittedName>
        <fullName evidence="1">Uncharacterized protein</fullName>
    </submittedName>
</protein>
<sequence length="16" mass="1939">MDEHIEEGKVIKRLEL</sequence>
<evidence type="ECO:0000313" key="1">
    <source>
        <dbReference type="EMBL" id="CCO07497.1"/>
    </source>
</evidence>
<comment type="caution">
    <text evidence="1">The sequence shown here is derived from an EMBL/GenBank/DDBJ whole genome shotgun (WGS) entry which is preliminary data.</text>
</comment>
<reference evidence="1 2" key="1">
    <citation type="journal article" date="2013" name="Genome Announc.">
        <title>Genome Sequence of the Sulfate-Reducing Bacterium Desulfotomaculum hydrothermale Lam5(T).</title>
        <authorList>
            <person name="Amin O."/>
            <person name="Fardeau M.L."/>
            <person name="Valette O."/>
            <person name="Hirschler-Rea A."/>
            <person name="Barbe V."/>
            <person name="Medigue C."/>
            <person name="Vacherie B."/>
            <person name="Ollivier B."/>
            <person name="Bertin P.N."/>
            <person name="Dolla A."/>
        </authorList>
    </citation>
    <scope>NUCLEOTIDE SEQUENCE [LARGE SCALE GENOMIC DNA]</scope>
    <source>
        <strain evidence="2">Lam5 / DSM 18033</strain>
    </source>
</reference>
<dbReference type="AlphaFoldDB" id="K8DXQ5"/>
<evidence type="ECO:0000313" key="2">
    <source>
        <dbReference type="Proteomes" id="UP000009315"/>
    </source>
</evidence>